<protein>
    <submittedName>
        <fullName evidence="1">Uncharacterized protein</fullName>
    </submittedName>
</protein>
<name>A0A252A4L3_9PROT</name>
<accession>A0A252A4L3</accession>
<dbReference type="AlphaFoldDB" id="A0A252A4L3"/>
<evidence type="ECO:0000313" key="2">
    <source>
        <dbReference type="Proteomes" id="UP000194565"/>
    </source>
</evidence>
<evidence type="ECO:0000313" key="1">
    <source>
        <dbReference type="EMBL" id="OUI84376.1"/>
    </source>
</evidence>
<gene>
    <name evidence="1" type="ORF">HC62_13270</name>
</gene>
<comment type="caution">
    <text evidence="1">The sequence shown here is derived from an EMBL/GenBank/DDBJ whole genome shotgun (WGS) entry which is preliminary data.</text>
</comment>
<reference evidence="1 2" key="1">
    <citation type="submission" date="2014-06" db="EMBL/GenBank/DDBJ databases">
        <authorList>
            <person name="Ju J."/>
            <person name="Zhang J."/>
        </authorList>
    </citation>
    <scope>NUCLEOTIDE SEQUENCE [LARGE SCALE GENOMIC DNA]</scope>
    <source>
        <strain evidence="1">DmW_042</strain>
    </source>
</reference>
<dbReference type="EMBL" id="JOMM01000046">
    <property type="protein sequence ID" value="OUI84376.1"/>
    <property type="molecule type" value="Genomic_DNA"/>
</dbReference>
<proteinExistence type="predicted"/>
<dbReference type="Proteomes" id="UP000194565">
    <property type="component" value="Unassembled WGS sequence"/>
</dbReference>
<sequence length="70" mass="7629">MGLDEPVVFNGYPNPATAPNHTNANLTLFLDAKLRTHLARQTLGAVFVILGRSTHVALLKDEGQFRAKSL</sequence>
<organism evidence="1 2">
    <name type="scientific">Acetobacter tropicalis</name>
    <dbReference type="NCBI Taxonomy" id="104102"/>
    <lineage>
        <taxon>Bacteria</taxon>
        <taxon>Pseudomonadati</taxon>
        <taxon>Pseudomonadota</taxon>
        <taxon>Alphaproteobacteria</taxon>
        <taxon>Acetobacterales</taxon>
        <taxon>Acetobacteraceae</taxon>
        <taxon>Acetobacter</taxon>
    </lineage>
</organism>